<dbReference type="AlphaFoldDB" id="A0A382MYH9"/>
<evidence type="ECO:0000256" key="1">
    <source>
        <dbReference type="ARBA" id="ARBA00022801"/>
    </source>
</evidence>
<dbReference type="InterPro" id="IPR050287">
    <property type="entry name" value="MTA/SAH_deaminase"/>
</dbReference>
<dbReference type="PANTHER" id="PTHR43794">
    <property type="entry name" value="AMINOHYDROLASE SSNA-RELATED"/>
    <property type="match status" value="1"/>
</dbReference>
<organism evidence="2">
    <name type="scientific">marine metagenome</name>
    <dbReference type="NCBI Taxonomy" id="408172"/>
    <lineage>
        <taxon>unclassified sequences</taxon>
        <taxon>metagenomes</taxon>
        <taxon>ecological metagenomes</taxon>
    </lineage>
</organism>
<sequence>MDEERRIFVDGSIAIDDGKIKAIGTDREIETEFSSLNVRDLNGAVVHPGLVDAHVHTGMDLIR</sequence>
<dbReference type="SUPFAM" id="SSF51338">
    <property type="entry name" value="Composite domain of metallo-dependent hydrolases"/>
    <property type="match status" value="1"/>
</dbReference>
<dbReference type="GO" id="GO:0016810">
    <property type="term" value="F:hydrolase activity, acting on carbon-nitrogen (but not peptide) bonds"/>
    <property type="evidence" value="ECO:0007669"/>
    <property type="project" value="InterPro"/>
</dbReference>
<dbReference type="PANTHER" id="PTHR43794:SF11">
    <property type="entry name" value="AMIDOHYDROLASE-RELATED DOMAIN-CONTAINING PROTEIN"/>
    <property type="match status" value="1"/>
</dbReference>
<evidence type="ECO:0000313" key="2">
    <source>
        <dbReference type="EMBL" id="SVC53959.1"/>
    </source>
</evidence>
<feature type="non-terminal residue" evidence="2">
    <location>
        <position position="63"/>
    </location>
</feature>
<dbReference type="Gene3D" id="3.20.20.140">
    <property type="entry name" value="Metal-dependent hydrolases"/>
    <property type="match status" value="1"/>
</dbReference>
<name>A0A382MYH9_9ZZZZ</name>
<evidence type="ECO:0008006" key="3">
    <source>
        <dbReference type="Google" id="ProtNLM"/>
    </source>
</evidence>
<dbReference type="InterPro" id="IPR011059">
    <property type="entry name" value="Metal-dep_hydrolase_composite"/>
</dbReference>
<protein>
    <recommendedName>
        <fullName evidence="3">Amidohydrolase 3 domain-containing protein</fullName>
    </recommendedName>
</protein>
<proteinExistence type="predicted"/>
<reference evidence="2" key="1">
    <citation type="submission" date="2018-05" db="EMBL/GenBank/DDBJ databases">
        <authorList>
            <person name="Lanie J.A."/>
            <person name="Ng W.-L."/>
            <person name="Kazmierczak K.M."/>
            <person name="Andrzejewski T.M."/>
            <person name="Davidsen T.M."/>
            <person name="Wayne K.J."/>
            <person name="Tettelin H."/>
            <person name="Glass J.I."/>
            <person name="Rusch D."/>
            <person name="Podicherti R."/>
            <person name="Tsui H.-C.T."/>
            <person name="Winkler M.E."/>
        </authorList>
    </citation>
    <scope>NUCLEOTIDE SEQUENCE</scope>
</reference>
<gene>
    <name evidence="2" type="ORF">METZ01_LOCUS306813</name>
</gene>
<keyword evidence="1" id="KW-0378">Hydrolase</keyword>
<dbReference type="Gene3D" id="2.30.40.10">
    <property type="entry name" value="Urease, subunit C, domain 1"/>
    <property type="match status" value="1"/>
</dbReference>
<dbReference type="EMBL" id="UINC01096785">
    <property type="protein sequence ID" value="SVC53959.1"/>
    <property type="molecule type" value="Genomic_DNA"/>
</dbReference>
<accession>A0A382MYH9</accession>